<evidence type="ECO:0000256" key="2">
    <source>
        <dbReference type="ARBA" id="ARBA00022475"/>
    </source>
</evidence>
<organism evidence="12 13">
    <name type="scientific">Desulfarculus baarsii (strain ATCC 33931 / DSM 2075 / LMG 7858 / VKM B-1802 / 2st14)</name>
    <dbReference type="NCBI Taxonomy" id="644282"/>
    <lineage>
        <taxon>Bacteria</taxon>
        <taxon>Pseudomonadati</taxon>
        <taxon>Thermodesulfobacteriota</taxon>
        <taxon>Desulfarculia</taxon>
        <taxon>Desulfarculales</taxon>
        <taxon>Desulfarculaceae</taxon>
        <taxon>Desulfarculus</taxon>
    </lineage>
</organism>
<protein>
    <submittedName>
        <fullName evidence="12">Methyl-accepting chemotaxis sensory transducer with Cache sensor</fullName>
    </submittedName>
</protein>
<dbReference type="InterPro" id="IPR033479">
    <property type="entry name" value="dCache_1"/>
</dbReference>
<keyword evidence="6 10" id="KW-0472">Membrane</keyword>
<dbReference type="InterPro" id="IPR004089">
    <property type="entry name" value="MCPsignal_dom"/>
</dbReference>
<dbReference type="SUPFAM" id="SSF103190">
    <property type="entry name" value="Sensory domain-like"/>
    <property type="match status" value="1"/>
</dbReference>
<dbReference type="AlphaFoldDB" id="E1QH43"/>
<evidence type="ECO:0000256" key="6">
    <source>
        <dbReference type="ARBA" id="ARBA00023136"/>
    </source>
</evidence>
<dbReference type="GO" id="GO:0005886">
    <property type="term" value="C:plasma membrane"/>
    <property type="evidence" value="ECO:0007669"/>
    <property type="project" value="UniProtKB-SubCell"/>
</dbReference>
<evidence type="ECO:0000256" key="3">
    <source>
        <dbReference type="ARBA" id="ARBA00022481"/>
    </source>
</evidence>
<dbReference type="CDD" id="cd12912">
    <property type="entry name" value="PDC2_MCP_like"/>
    <property type="match status" value="1"/>
</dbReference>
<feature type="compositionally biased region" description="Low complexity" evidence="9">
    <location>
        <begin position="592"/>
        <end position="619"/>
    </location>
</feature>
<proteinExistence type="inferred from homology"/>
<dbReference type="EMBL" id="CP002085">
    <property type="protein sequence ID" value="ADK84886.1"/>
    <property type="molecule type" value="Genomic_DNA"/>
</dbReference>
<dbReference type="PANTHER" id="PTHR43531">
    <property type="entry name" value="PROTEIN ICFG"/>
    <property type="match status" value="1"/>
</dbReference>
<dbReference type="GO" id="GO:0006935">
    <property type="term" value="P:chemotaxis"/>
    <property type="evidence" value="ECO:0007669"/>
    <property type="project" value="TreeGrafter"/>
</dbReference>
<dbReference type="Gene3D" id="3.30.450.20">
    <property type="entry name" value="PAS domain"/>
    <property type="match status" value="1"/>
</dbReference>
<feature type="compositionally biased region" description="Acidic residues" evidence="9">
    <location>
        <begin position="631"/>
        <end position="640"/>
    </location>
</feature>
<sequence>MQKRSLAFKLIFGGLLLALAPMALVGVLAVWNASDALEASARQQSENLAASIAAAVQETLAEEMKSAVATAANPLVVAAVTADGEQQATSAKEVSNWFQAAFKDYSWLYEANLLANAQGLLIADGAGGKHLGVNVTEREYFKQAMAGKASISPPLRSLLSGKPIVVIAAPVLDGNGKPRGVIINTMKTDNLSATATKARVGQTGYPWMIDRQGVVVAHPDAKHILETNLAKSPGMEGITTKMLAGQDGVDTYVFQGFDKICGFAPVPLVGWSVGFTQNVDEFLAPAHAIRNLVLVIAGVVALLVGVGVFFFARGVSRPVMAAVVELNDGSSQVSVASTQLAKAGHSLAEGTSEQAASLEESSASLEELTSMTRQNADNASQADSLMREVHNMATQAGSTMAEMLGSMNDISSAGMQISKIIKSIDEIAFQTNLLALNAAVEAARAGEAGAGFAVVADEVRSLAMRAAEAAKNTAELITGTIEKINHGTNLAGIMDKAFAGVTANAGKVAELISEISAASREQSQGITQLNTAVGEMDRVTQTIAANAEESASAAEELNAQAAAMHDIAAVLSTIVSGGVAQSAQPARRITAQPQRALPAPKAAASAKPAQVKAGAAPKAPAKKPNPKTEIPLDESDFVDF</sequence>
<dbReference type="eggNOG" id="COG0840">
    <property type="taxonomic scope" value="Bacteria"/>
</dbReference>
<dbReference type="SUPFAM" id="SSF58104">
    <property type="entry name" value="Methyl-accepting chemotaxis protein (MCP) signaling domain"/>
    <property type="match status" value="1"/>
</dbReference>
<dbReference type="OrthoDB" id="5428110at2"/>
<dbReference type="PROSITE" id="PS50111">
    <property type="entry name" value="CHEMOTAXIS_TRANSDUC_2"/>
    <property type="match status" value="1"/>
</dbReference>
<dbReference type="InterPro" id="IPR029151">
    <property type="entry name" value="Sensor-like_sf"/>
</dbReference>
<keyword evidence="2" id="KW-1003">Cell membrane</keyword>
<dbReference type="KEGG" id="dbr:Deba_1518"/>
<evidence type="ECO:0000256" key="1">
    <source>
        <dbReference type="ARBA" id="ARBA00004651"/>
    </source>
</evidence>
<keyword evidence="8" id="KW-0807">Transducer</keyword>
<evidence type="ECO:0000256" key="7">
    <source>
        <dbReference type="ARBA" id="ARBA00029447"/>
    </source>
</evidence>
<dbReference type="SMART" id="SM00283">
    <property type="entry name" value="MA"/>
    <property type="match status" value="1"/>
</dbReference>
<keyword evidence="3" id="KW-0488">Methylation</keyword>
<evidence type="ECO:0000313" key="13">
    <source>
        <dbReference type="Proteomes" id="UP000009047"/>
    </source>
</evidence>
<dbReference type="STRING" id="644282.Deba_1518"/>
<dbReference type="Proteomes" id="UP000009047">
    <property type="component" value="Chromosome"/>
</dbReference>
<dbReference type="HOGENOM" id="CLU_000445_107_12_7"/>
<evidence type="ECO:0000256" key="10">
    <source>
        <dbReference type="SAM" id="Phobius"/>
    </source>
</evidence>
<dbReference type="RefSeq" id="WP_013258339.1">
    <property type="nucleotide sequence ID" value="NC_014365.1"/>
</dbReference>
<name>E1QH43_DESB2</name>
<keyword evidence="5 10" id="KW-1133">Transmembrane helix</keyword>
<dbReference type="InterPro" id="IPR051310">
    <property type="entry name" value="MCP_chemotaxis"/>
</dbReference>
<evidence type="ECO:0000256" key="9">
    <source>
        <dbReference type="SAM" id="MobiDB-lite"/>
    </source>
</evidence>
<dbReference type="CDD" id="cd12914">
    <property type="entry name" value="PDC1_DGC_like"/>
    <property type="match status" value="1"/>
</dbReference>
<comment type="similarity">
    <text evidence="7">Belongs to the methyl-accepting chemotaxis (MCP) protein family.</text>
</comment>
<evidence type="ECO:0000256" key="4">
    <source>
        <dbReference type="ARBA" id="ARBA00022692"/>
    </source>
</evidence>
<evidence type="ECO:0000259" key="11">
    <source>
        <dbReference type="PROSITE" id="PS50111"/>
    </source>
</evidence>
<dbReference type="GO" id="GO:0004888">
    <property type="term" value="F:transmembrane signaling receptor activity"/>
    <property type="evidence" value="ECO:0007669"/>
    <property type="project" value="TreeGrafter"/>
</dbReference>
<feature type="region of interest" description="Disordered" evidence="9">
    <location>
        <begin position="592"/>
        <end position="640"/>
    </location>
</feature>
<dbReference type="Pfam" id="PF02743">
    <property type="entry name" value="dCache_1"/>
    <property type="match status" value="1"/>
</dbReference>
<evidence type="ECO:0000256" key="5">
    <source>
        <dbReference type="ARBA" id="ARBA00022989"/>
    </source>
</evidence>
<keyword evidence="4 10" id="KW-0812">Transmembrane</keyword>
<dbReference type="Gene3D" id="1.10.287.950">
    <property type="entry name" value="Methyl-accepting chemotaxis protein"/>
    <property type="match status" value="1"/>
</dbReference>
<comment type="subcellular location">
    <subcellularLocation>
        <location evidence="1">Cell membrane</location>
        <topology evidence="1">Multi-pass membrane protein</topology>
    </subcellularLocation>
</comment>
<evidence type="ECO:0000256" key="8">
    <source>
        <dbReference type="PROSITE-ProRule" id="PRU00284"/>
    </source>
</evidence>
<dbReference type="GO" id="GO:0007165">
    <property type="term" value="P:signal transduction"/>
    <property type="evidence" value="ECO:0007669"/>
    <property type="project" value="UniProtKB-KW"/>
</dbReference>
<gene>
    <name evidence="12" type="ordered locus">Deba_1518</name>
</gene>
<keyword evidence="13" id="KW-1185">Reference proteome</keyword>
<accession>E1QH43</accession>
<dbReference type="eggNOG" id="COG4191">
    <property type="taxonomic scope" value="Bacteria"/>
</dbReference>
<evidence type="ECO:0000313" key="12">
    <source>
        <dbReference type="EMBL" id="ADK84886.1"/>
    </source>
</evidence>
<dbReference type="Pfam" id="PF00015">
    <property type="entry name" value="MCPsignal"/>
    <property type="match status" value="1"/>
</dbReference>
<feature type="domain" description="Methyl-accepting transducer" evidence="11">
    <location>
        <begin position="329"/>
        <end position="558"/>
    </location>
</feature>
<feature type="transmembrane region" description="Helical" evidence="10">
    <location>
        <begin position="292"/>
        <end position="312"/>
    </location>
</feature>
<reference evidence="12 13" key="1">
    <citation type="journal article" date="2010" name="Stand. Genomic Sci.">
        <title>Complete genome sequence of Desulfarculus baarsii type strain (2st14).</title>
        <authorList>
            <person name="Sun H."/>
            <person name="Spring S."/>
            <person name="Lapidus A."/>
            <person name="Davenport K."/>
            <person name="Del Rio T.G."/>
            <person name="Tice H."/>
            <person name="Nolan M."/>
            <person name="Copeland A."/>
            <person name="Cheng J.F."/>
            <person name="Lucas S."/>
            <person name="Tapia R."/>
            <person name="Goodwin L."/>
            <person name="Pitluck S."/>
            <person name="Ivanova N."/>
            <person name="Pagani I."/>
            <person name="Mavromatis K."/>
            <person name="Ovchinnikova G."/>
            <person name="Pati A."/>
            <person name="Chen A."/>
            <person name="Palaniappan K."/>
            <person name="Hauser L."/>
            <person name="Chang Y.J."/>
            <person name="Jeffries C.D."/>
            <person name="Detter J.C."/>
            <person name="Han C."/>
            <person name="Rohde M."/>
            <person name="Brambilla E."/>
            <person name="Goker M."/>
            <person name="Woyke T."/>
            <person name="Bristow J."/>
            <person name="Eisen J.A."/>
            <person name="Markowitz V."/>
            <person name="Hugenholtz P."/>
            <person name="Kyrpides N.C."/>
            <person name="Klenk H.P."/>
            <person name="Land M."/>
        </authorList>
    </citation>
    <scope>NUCLEOTIDE SEQUENCE [LARGE SCALE GENOMIC DNA]</scope>
    <source>
        <strain evidence="13">ATCC 33931 / DSM 2075 / LMG 7858 / VKM B-1802 / 2st14</strain>
    </source>
</reference>
<dbReference type="PANTHER" id="PTHR43531:SF14">
    <property type="entry name" value="METHYL-ACCEPTING CHEMOTAXIS PROTEIN I-RELATED"/>
    <property type="match status" value="1"/>
</dbReference>